<dbReference type="PROSITE" id="PS51519">
    <property type="entry name" value="RWP_RK"/>
    <property type="match status" value="1"/>
</dbReference>
<protein>
    <recommendedName>
        <fullName evidence="8">RWP-RK domain-containing protein</fullName>
    </recommendedName>
</protein>
<dbReference type="GO" id="GO:0003677">
    <property type="term" value="F:DNA binding"/>
    <property type="evidence" value="ECO:0007669"/>
    <property type="project" value="UniProtKB-KW"/>
</dbReference>
<dbReference type="InterPro" id="IPR044607">
    <property type="entry name" value="RKD-like"/>
</dbReference>
<feature type="compositionally biased region" description="Basic and acidic residues" evidence="7">
    <location>
        <begin position="230"/>
        <end position="244"/>
    </location>
</feature>
<organism evidence="9 10">
    <name type="scientific">Carpinus fangiana</name>
    <dbReference type="NCBI Taxonomy" id="176857"/>
    <lineage>
        <taxon>Eukaryota</taxon>
        <taxon>Viridiplantae</taxon>
        <taxon>Streptophyta</taxon>
        <taxon>Embryophyta</taxon>
        <taxon>Tracheophyta</taxon>
        <taxon>Spermatophyta</taxon>
        <taxon>Magnoliopsida</taxon>
        <taxon>eudicotyledons</taxon>
        <taxon>Gunneridae</taxon>
        <taxon>Pentapetalae</taxon>
        <taxon>rosids</taxon>
        <taxon>fabids</taxon>
        <taxon>Fagales</taxon>
        <taxon>Betulaceae</taxon>
        <taxon>Carpinus</taxon>
    </lineage>
</organism>
<evidence type="ECO:0000256" key="4">
    <source>
        <dbReference type="ARBA" id="ARBA00023125"/>
    </source>
</evidence>
<keyword evidence="5" id="KW-0804">Transcription</keyword>
<feature type="region of interest" description="Disordered" evidence="7">
    <location>
        <begin position="221"/>
        <end position="244"/>
    </location>
</feature>
<evidence type="ECO:0000256" key="5">
    <source>
        <dbReference type="ARBA" id="ARBA00023163"/>
    </source>
</evidence>
<evidence type="ECO:0000313" key="10">
    <source>
        <dbReference type="Proteomes" id="UP000327013"/>
    </source>
</evidence>
<keyword evidence="3" id="KW-0175">Coiled coil</keyword>
<gene>
    <name evidence="9" type="ORF">FH972_018005</name>
</gene>
<keyword evidence="10" id="KW-1185">Reference proteome</keyword>
<dbReference type="InterPro" id="IPR003035">
    <property type="entry name" value="RWP-RK_dom"/>
</dbReference>
<dbReference type="EMBL" id="CM017327">
    <property type="protein sequence ID" value="KAE8100076.1"/>
    <property type="molecule type" value="Genomic_DNA"/>
</dbReference>
<proteinExistence type="predicted"/>
<evidence type="ECO:0000256" key="1">
    <source>
        <dbReference type="ARBA" id="ARBA00004049"/>
    </source>
</evidence>
<feature type="region of interest" description="Disordered" evidence="7">
    <location>
        <begin position="62"/>
        <end position="87"/>
    </location>
</feature>
<name>A0A5N6RP18_9ROSI</name>
<dbReference type="Proteomes" id="UP000327013">
    <property type="component" value="Chromosome 7"/>
</dbReference>
<feature type="compositionally biased region" description="Polar residues" evidence="7">
    <location>
        <begin position="62"/>
        <end position="73"/>
    </location>
</feature>
<accession>A0A5N6RP18</accession>
<evidence type="ECO:0000256" key="2">
    <source>
        <dbReference type="ARBA" id="ARBA00023015"/>
    </source>
</evidence>
<keyword evidence="2" id="KW-0805">Transcription regulation</keyword>
<keyword evidence="4" id="KW-0238">DNA-binding</keyword>
<dbReference type="OrthoDB" id="6270329at2759"/>
<evidence type="ECO:0000313" key="9">
    <source>
        <dbReference type="EMBL" id="KAE8100076.1"/>
    </source>
</evidence>
<sequence length="367" mass="41506">MADPRAFVPYHDPYEGPLAENILTFMDDANPTLADVSYSHPTLPPSDFDPLEDPVMWDICNDSNNEAGTSQAGPSEVRAGTRNTEGQYFEPQSARDWNMRPLSFWPVAPIPFNCSCCQVLREIIYTNGTITKKLEIHGRLGMICHAILQNLQNVNVNVNSSSNQYQMFDIEDVKQFLVNYCVEQKLAGYVMVQDPLSFFYEALCVGLDWDEDPLADDFFQQSPTNSEGARQMDIEPDADHEKGRTTKVSLAAQRERAGKLTLKDVGHYFHLPIEEAARRMKLCPTVLKKICRRDGMNRWPHRKVKSIQRQISSLTASLDSNNAEARANAQAEIDRLQRELTNVCAGRVVSRSGLSEERNYVLRARAD</sequence>
<reference evidence="9 10" key="1">
    <citation type="submission" date="2019-06" db="EMBL/GenBank/DDBJ databases">
        <title>A chromosomal-level reference genome of Carpinus fangiana (Coryloideae, Betulaceae).</title>
        <authorList>
            <person name="Yang X."/>
            <person name="Wang Z."/>
            <person name="Zhang L."/>
            <person name="Hao G."/>
            <person name="Liu J."/>
            <person name="Yang Y."/>
        </authorList>
    </citation>
    <scope>NUCLEOTIDE SEQUENCE [LARGE SCALE GENOMIC DNA]</scope>
    <source>
        <strain evidence="9">Cfa_2016G</strain>
        <tissue evidence="9">Leaf</tissue>
    </source>
</reference>
<keyword evidence="6" id="KW-0539">Nucleus</keyword>
<dbReference type="AlphaFoldDB" id="A0A5N6RP18"/>
<comment type="function">
    <text evidence="1">Putative transcription factor.</text>
</comment>
<evidence type="ECO:0000256" key="3">
    <source>
        <dbReference type="ARBA" id="ARBA00023054"/>
    </source>
</evidence>
<dbReference type="PANTHER" id="PTHR46373:SF5">
    <property type="entry name" value="RWP-RK DOMAIN PROTEIN"/>
    <property type="match status" value="1"/>
</dbReference>
<dbReference type="PANTHER" id="PTHR46373">
    <property type="entry name" value="PROTEIN RKD4"/>
    <property type="match status" value="1"/>
</dbReference>
<feature type="domain" description="RWP-RK" evidence="8">
    <location>
        <begin position="247"/>
        <end position="327"/>
    </location>
</feature>
<evidence type="ECO:0000256" key="6">
    <source>
        <dbReference type="ARBA" id="ARBA00023242"/>
    </source>
</evidence>
<dbReference type="Pfam" id="PF02042">
    <property type="entry name" value="RWP-RK"/>
    <property type="match status" value="1"/>
</dbReference>
<dbReference type="GO" id="GO:0003700">
    <property type="term" value="F:DNA-binding transcription factor activity"/>
    <property type="evidence" value="ECO:0007669"/>
    <property type="project" value="InterPro"/>
</dbReference>
<evidence type="ECO:0000259" key="8">
    <source>
        <dbReference type="PROSITE" id="PS51519"/>
    </source>
</evidence>
<evidence type="ECO:0000256" key="7">
    <source>
        <dbReference type="SAM" id="MobiDB-lite"/>
    </source>
</evidence>